<organism evidence="1 2">
    <name type="scientific">Prevotella bivia DNF00320</name>
    <dbReference type="NCBI Taxonomy" id="1401068"/>
    <lineage>
        <taxon>Bacteria</taxon>
        <taxon>Pseudomonadati</taxon>
        <taxon>Bacteroidota</taxon>
        <taxon>Bacteroidia</taxon>
        <taxon>Bacteroidales</taxon>
        <taxon>Prevotellaceae</taxon>
        <taxon>Prevotella</taxon>
    </lineage>
</organism>
<dbReference type="RefSeq" id="WP_036869081.1">
    <property type="nucleotide sequence ID" value="NZ_JRNQ01000141.1"/>
</dbReference>
<dbReference type="OrthoDB" id="7833188at2"/>
<gene>
    <name evidence="1" type="ORF">HMPREF0647_11485</name>
</gene>
<evidence type="ECO:0000313" key="1">
    <source>
        <dbReference type="EMBL" id="KGF40841.1"/>
    </source>
</evidence>
<comment type="caution">
    <text evidence="1">The sequence shown here is derived from an EMBL/GenBank/DDBJ whole genome shotgun (WGS) entry which is preliminary data.</text>
</comment>
<reference evidence="1 2" key="1">
    <citation type="submission" date="2014-07" db="EMBL/GenBank/DDBJ databases">
        <authorList>
            <person name="McCorrison J."/>
            <person name="Sanka R."/>
            <person name="Torralba M."/>
            <person name="Gillis M."/>
            <person name="Haft D.H."/>
            <person name="Methe B."/>
            <person name="Sutton G."/>
            <person name="Nelson K.E."/>
        </authorList>
    </citation>
    <scope>NUCLEOTIDE SEQUENCE [LARGE SCALE GENOMIC DNA]</scope>
    <source>
        <strain evidence="1 2">DNF00320</strain>
    </source>
</reference>
<proteinExistence type="predicted"/>
<sequence length="354" mass="41071">MDKTDVILRELTEKEVLERKPFSHFGWEGNGAFSFVTISDGYWDSAKILLGKMISDSHKIAVIDTLIYPLFFNYRHSIEAYLKALFFNHGNHTDEERQKFLKCGHNLQSLWSNLRPTLDAGKKHVGSSVNLEAIEHYIKEINKFDPDSMVMRYPIRKDLKNNKGRQYRIDFMHFGERMDELCHSLRQIDYDISNQMDELATQEEVNKYLEVFTLYKDKIDMFLSLLKKESEEEFKEDTIDFFDLESLLINKEMPKVDEFFQDCAPDLLILLDNLYYGGRSVNEHSVRLSTSPNSRLKEFVRFCNELLKKDGLSFGKAPENSQINIKGKQPSALIAGISTSFSILTLAGEAQKKN</sequence>
<dbReference type="AlphaFoldDB" id="A0A096A2J6"/>
<protein>
    <submittedName>
        <fullName evidence="1">Uncharacterized protein</fullName>
    </submittedName>
</protein>
<dbReference type="Proteomes" id="UP000029525">
    <property type="component" value="Unassembled WGS sequence"/>
</dbReference>
<evidence type="ECO:0000313" key="2">
    <source>
        <dbReference type="Proteomes" id="UP000029525"/>
    </source>
</evidence>
<dbReference type="EMBL" id="JRNQ01000141">
    <property type="protein sequence ID" value="KGF40841.1"/>
    <property type="molecule type" value="Genomic_DNA"/>
</dbReference>
<name>A0A096A2J6_9BACT</name>
<accession>A0A096A2J6</accession>